<proteinExistence type="predicted"/>
<accession>S0KHD8</accession>
<keyword evidence="2" id="KW-0813">Transport</keyword>
<keyword evidence="7 12" id="KW-0812">Transmembrane</keyword>
<keyword evidence="4" id="KW-0762">Sugar transport</keyword>
<keyword evidence="6" id="KW-0598">Phosphotransferase system</keyword>
<feature type="domain" description="PTS EIIB type-1" evidence="13">
    <location>
        <begin position="4"/>
        <end position="86"/>
    </location>
</feature>
<keyword evidence="3" id="KW-1003">Cell membrane</keyword>
<keyword evidence="16" id="KW-1185">Reference proteome</keyword>
<evidence type="ECO:0000256" key="12">
    <source>
        <dbReference type="SAM" id="Phobius"/>
    </source>
</evidence>
<dbReference type="STRING" id="1121865.OMW_02216"/>
<comment type="caution">
    <text evidence="15">The sequence shown here is derived from an EMBL/GenBank/DDBJ whole genome shotgun (WGS) entry which is preliminary data.</text>
</comment>
<dbReference type="InterPro" id="IPR003352">
    <property type="entry name" value="PTS_EIIC"/>
</dbReference>
<dbReference type="eggNOG" id="COG1263">
    <property type="taxonomic scope" value="Bacteria"/>
</dbReference>
<dbReference type="PROSITE" id="PS01035">
    <property type="entry name" value="PTS_EIIB_TYPE_1_CYS"/>
    <property type="match status" value="1"/>
</dbReference>
<gene>
    <name evidence="15" type="ORF">I568_00059</name>
</gene>
<feature type="transmembrane region" description="Helical" evidence="12">
    <location>
        <begin position="207"/>
        <end position="229"/>
    </location>
</feature>
<dbReference type="AlphaFoldDB" id="S0KHD8"/>
<dbReference type="FunFam" id="3.30.1360.60:FF:000001">
    <property type="entry name" value="PTS system glucose-specific IIBC component PtsG"/>
    <property type="match status" value="1"/>
</dbReference>
<dbReference type="Proteomes" id="UP000014113">
    <property type="component" value="Unassembled WGS sequence"/>
</dbReference>
<dbReference type="InterPro" id="IPR013013">
    <property type="entry name" value="PTS_EIIC_1"/>
</dbReference>
<feature type="active site" description="Phosphocysteine intermediate; for EIIB activity" evidence="11">
    <location>
        <position position="26"/>
    </location>
</feature>
<evidence type="ECO:0000313" key="15">
    <source>
        <dbReference type="EMBL" id="EOW87773.1"/>
    </source>
</evidence>
<feature type="transmembrane region" description="Helical" evidence="12">
    <location>
        <begin position="384"/>
        <end position="404"/>
    </location>
</feature>
<evidence type="ECO:0000256" key="4">
    <source>
        <dbReference type="ARBA" id="ARBA00022597"/>
    </source>
</evidence>
<keyword evidence="8" id="KW-0418">Kinase</keyword>
<dbReference type="PANTHER" id="PTHR30175:SF1">
    <property type="entry name" value="PTS SYSTEM ARBUTIN-, CELLOBIOSE-, AND SALICIN-SPECIFIC EIIBC COMPONENT-RELATED"/>
    <property type="match status" value="1"/>
</dbReference>
<evidence type="ECO:0000256" key="10">
    <source>
        <dbReference type="ARBA" id="ARBA00023136"/>
    </source>
</evidence>
<keyword evidence="9 12" id="KW-1133">Transmembrane helix</keyword>
<feature type="transmembrane region" description="Helical" evidence="12">
    <location>
        <begin position="112"/>
        <end position="133"/>
    </location>
</feature>
<dbReference type="PROSITE" id="PS51098">
    <property type="entry name" value="PTS_EIIB_TYPE_1"/>
    <property type="match status" value="1"/>
</dbReference>
<dbReference type="Pfam" id="PF02378">
    <property type="entry name" value="PTS_EIIC"/>
    <property type="match status" value="1"/>
</dbReference>
<dbReference type="eggNOG" id="COG1264">
    <property type="taxonomic scope" value="Bacteria"/>
</dbReference>
<dbReference type="OrthoDB" id="9769191at2"/>
<dbReference type="GO" id="GO:0008982">
    <property type="term" value="F:protein-N(PI)-phosphohistidine-sugar phosphotransferase activity"/>
    <property type="evidence" value="ECO:0007669"/>
    <property type="project" value="InterPro"/>
</dbReference>
<dbReference type="InterPro" id="IPR018113">
    <property type="entry name" value="PTrfase_EIIB_Cys"/>
</dbReference>
<feature type="transmembrane region" description="Helical" evidence="12">
    <location>
        <begin position="286"/>
        <end position="306"/>
    </location>
</feature>
<dbReference type="GO" id="GO:0090589">
    <property type="term" value="F:protein-phosphocysteine-trehalose phosphotransferase system transporter activity"/>
    <property type="evidence" value="ECO:0007669"/>
    <property type="project" value="TreeGrafter"/>
</dbReference>
<evidence type="ECO:0000313" key="16">
    <source>
        <dbReference type="Proteomes" id="UP000014113"/>
    </source>
</evidence>
<dbReference type="RefSeq" id="WP_016184310.1">
    <property type="nucleotide sequence ID" value="NZ_JXKI01000046.1"/>
</dbReference>
<dbReference type="PROSITE" id="PS51103">
    <property type="entry name" value="PTS_EIIC_TYPE_1"/>
    <property type="match status" value="1"/>
</dbReference>
<comment type="subcellular location">
    <subcellularLocation>
        <location evidence="1">Cell membrane</location>
        <topology evidence="1">Multi-pass membrane protein</topology>
    </subcellularLocation>
</comment>
<evidence type="ECO:0000256" key="5">
    <source>
        <dbReference type="ARBA" id="ARBA00022679"/>
    </source>
</evidence>
<dbReference type="GO" id="GO:0009401">
    <property type="term" value="P:phosphoenolpyruvate-dependent sugar phosphotransferase system"/>
    <property type="evidence" value="ECO:0007669"/>
    <property type="project" value="UniProtKB-KW"/>
</dbReference>
<feature type="transmembrane region" description="Helical" evidence="12">
    <location>
        <begin position="424"/>
        <end position="446"/>
    </location>
</feature>
<feature type="transmembrane region" description="Helical" evidence="12">
    <location>
        <begin position="145"/>
        <end position="165"/>
    </location>
</feature>
<protein>
    <submittedName>
        <fullName evidence="15">Uncharacterized protein</fullName>
    </submittedName>
</protein>
<dbReference type="EMBL" id="ASWJ01000001">
    <property type="protein sequence ID" value="EOW87773.1"/>
    <property type="molecule type" value="Genomic_DNA"/>
</dbReference>
<keyword evidence="5" id="KW-0808">Transferase</keyword>
<evidence type="ECO:0000259" key="13">
    <source>
        <dbReference type="PROSITE" id="PS51098"/>
    </source>
</evidence>
<dbReference type="InterPro" id="IPR036878">
    <property type="entry name" value="Glu_permease_IIB"/>
</dbReference>
<dbReference type="GO" id="GO:0015771">
    <property type="term" value="P:trehalose transport"/>
    <property type="evidence" value="ECO:0007669"/>
    <property type="project" value="TreeGrafter"/>
</dbReference>
<dbReference type="InterPro" id="IPR050558">
    <property type="entry name" value="PTS_Sugar-Specific_Components"/>
</dbReference>
<name>S0KHD8_9ENTE</name>
<evidence type="ECO:0000256" key="1">
    <source>
        <dbReference type="ARBA" id="ARBA00004651"/>
    </source>
</evidence>
<evidence type="ECO:0000256" key="6">
    <source>
        <dbReference type="ARBA" id="ARBA00022683"/>
    </source>
</evidence>
<dbReference type="GO" id="GO:0005886">
    <property type="term" value="C:plasma membrane"/>
    <property type="evidence" value="ECO:0007669"/>
    <property type="project" value="UniProtKB-SubCell"/>
</dbReference>
<feature type="domain" description="PTS EIIC type-1" evidence="14">
    <location>
        <begin position="107"/>
        <end position="453"/>
    </location>
</feature>
<evidence type="ECO:0000256" key="7">
    <source>
        <dbReference type="ARBA" id="ARBA00022692"/>
    </source>
</evidence>
<dbReference type="Gene3D" id="3.30.1360.60">
    <property type="entry name" value="Glucose permease domain IIB"/>
    <property type="match status" value="1"/>
</dbReference>
<feature type="transmembrane region" description="Helical" evidence="12">
    <location>
        <begin position="250"/>
        <end position="271"/>
    </location>
</feature>
<evidence type="ECO:0000256" key="8">
    <source>
        <dbReference type="ARBA" id="ARBA00022777"/>
    </source>
</evidence>
<dbReference type="SUPFAM" id="SSF55604">
    <property type="entry name" value="Glucose permease domain IIB"/>
    <property type="match status" value="1"/>
</dbReference>
<dbReference type="PANTHER" id="PTHR30175">
    <property type="entry name" value="PHOSPHOTRANSFERASE SYSTEM TRANSPORT PROTEIN"/>
    <property type="match status" value="1"/>
</dbReference>
<dbReference type="InterPro" id="IPR001996">
    <property type="entry name" value="PTS_IIB_1"/>
</dbReference>
<dbReference type="CDD" id="cd00212">
    <property type="entry name" value="PTS_IIB_glc"/>
    <property type="match status" value="1"/>
</dbReference>
<feature type="transmembrane region" description="Helical" evidence="12">
    <location>
        <begin position="359"/>
        <end position="377"/>
    </location>
</feature>
<dbReference type="PATRIC" id="fig|1121865.3.peg.2160"/>
<keyword evidence="10 12" id="KW-0472">Membrane</keyword>
<evidence type="ECO:0000256" key="2">
    <source>
        <dbReference type="ARBA" id="ARBA00022448"/>
    </source>
</evidence>
<dbReference type="GO" id="GO:0016301">
    <property type="term" value="F:kinase activity"/>
    <property type="evidence" value="ECO:0007669"/>
    <property type="project" value="UniProtKB-KW"/>
</dbReference>
<sequence length="453" mass="48951">MRHSELTKSIITEIGGSNNVSSLEHCSTRLRFQLKNLELVKKDNLKAIKGVAGVKDQQGGIQVIIGQHVDEVYDDIMEQYTFTEEQVSHQPQKDQSIKSNPIVKVMNTLADCFVPLIPALIAAGLMSAVVSMISSFKLMDPESTTFRLLELIADGPLYFIAFMVANSSAKRFNVNPYIAMSVVATFMMPELSGLVEEGSKYFSFFGLPFRLVTYSNSIVPIILTVLAQVHVERVMKKVIPKMFATFLEPLLTYFVLAVLTLGIFGPIASYISDGLAFLMNSVVGQYTWLVCGILGASLILLISTGLHYSLMPIIIANFTMVGHDTFWAGPSFCANLALAGAVLAYGFKTKNSNNKQVSIATGLTALLGITEPAIYGVAFVNRKVLLATIIAGGVGGFLSGLLGVNSYGMSPAGLPSIPVLAGPTFVNAIISISVSFILAFIISYIITDKEVEK</sequence>
<reference evidence="15 16" key="1">
    <citation type="submission" date="2013-03" db="EMBL/GenBank/DDBJ databases">
        <title>The Genome Sequence of Enterococcus columbae ATCC_51263 (PacBio/Illumina hybrid assembly).</title>
        <authorList>
            <consortium name="The Broad Institute Genomics Platform"/>
            <consortium name="The Broad Institute Genome Sequencing Center for Infectious Disease"/>
            <person name="Earl A."/>
            <person name="Russ C."/>
            <person name="Gilmore M."/>
            <person name="Surin D."/>
            <person name="Walker B."/>
            <person name="Young S."/>
            <person name="Zeng Q."/>
            <person name="Gargeya S."/>
            <person name="Fitzgerald M."/>
            <person name="Haas B."/>
            <person name="Abouelleil A."/>
            <person name="Allen A.W."/>
            <person name="Alvarado L."/>
            <person name="Arachchi H.M."/>
            <person name="Berlin A.M."/>
            <person name="Chapman S.B."/>
            <person name="Gainer-Dewar J."/>
            <person name="Goldberg J."/>
            <person name="Griggs A."/>
            <person name="Gujja S."/>
            <person name="Hansen M."/>
            <person name="Howarth C."/>
            <person name="Imamovic A."/>
            <person name="Ireland A."/>
            <person name="Larimer J."/>
            <person name="McCowan C."/>
            <person name="Murphy C."/>
            <person name="Pearson M."/>
            <person name="Poon T.W."/>
            <person name="Priest M."/>
            <person name="Roberts A."/>
            <person name="Saif S."/>
            <person name="Shea T."/>
            <person name="Sisk P."/>
            <person name="Sykes S."/>
            <person name="Wortman J."/>
            <person name="Nusbaum C."/>
            <person name="Birren B."/>
        </authorList>
    </citation>
    <scope>NUCLEOTIDE SEQUENCE [LARGE SCALE GENOMIC DNA]</scope>
    <source>
        <strain evidence="15 16">ATCC 51263</strain>
    </source>
</reference>
<evidence type="ECO:0000256" key="11">
    <source>
        <dbReference type="PROSITE-ProRule" id="PRU00421"/>
    </source>
</evidence>
<evidence type="ECO:0000256" key="3">
    <source>
        <dbReference type="ARBA" id="ARBA00022475"/>
    </source>
</evidence>
<organism evidence="15 16">
    <name type="scientific">Enterococcus columbae DSM 7374 = ATCC 51263</name>
    <dbReference type="NCBI Taxonomy" id="1121865"/>
    <lineage>
        <taxon>Bacteria</taxon>
        <taxon>Bacillati</taxon>
        <taxon>Bacillota</taxon>
        <taxon>Bacilli</taxon>
        <taxon>Lactobacillales</taxon>
        <taxon>Enterococcaceae</taxon>
        <taxon>Enterococcus</taxon>
    </lineage>
</organism>
<feature type="transmembrane region" description="Helical" evidence="12">
    <location>
        <begin position="326"/>
        <end position="347"/>
    </location>
</feature>
<evidence type="ECO:0000259" key="14">
    <source>
        <dbReference type="PROSITE" id="PS51103"/>
    </source>
</evidence>
<feature type="transmembrane region" description="Helical" evidence="12">
    <location>
        <begin position="177"/>
        <end position="195"/>
    </location>
</feature>
<dbReference type="Pfam" id="PF00367">
    <property type="entry name" value="PTS_EIIB"/>
    <property type="match status" value="1"/>
</dbReference>
<evidence type="ECO:0000256" key="9">
    <source>
        <dbReference type="ARBA" id="ARBA00022989"/>
    </source>
</evidence>